<dbReference type="OrthoDB" id="5961210at2759"/>
<keyword evidence="8" id="KW-1185">Reference proteome</keyword>
<sequence length="423" mass="48012">MHTEFSAIDRYLEASHFTTDPKMDFHLDQKVPQNKHFQGTEDLIFSDIVSEGQFSCSVNSFMDNMGEFPPQPQTVVPVMGNPQEFQNPVSPKRFIDMDSHHESSDQELSLYDPNFVVKTEKVYVPCSMSSTSNIPNLPNFCSINSEPYVQPVKSEPYAESISCGDQFGNSDIGSAVVMALKNEINQICRILVISLDPRSWSESDVMKWMEWHGNQFQASYGVSEAFRMTGEQLCRLSSDNFKRRSPEAGANLYAQLDVWKNACSLPNPQIKPVMPEYFFPAPAPSDSYIPVASSPSPSTTSDESSQCSSPVSLPSDEETVTTPTYHNNVSSGKQTIHLWEFLKELLLQPDNYSGCIKWVSRSDGIFKIEDSSRVARLWGKRKNRPAMNYDKLSRSIRQYYKKGIIKKTEHSKRLVYQFCQPYL</sequence>
<organism evidence="7 8">
    <name type="scientific">Magallana gigas</name>
    <name type="common">Pacific oyster</name>
    <name type="synonym">Crassostrea gigas</name>
    <dbReference type="NCBI Taxonomy" id="29159"/>
    <lineage>
        <taxon>Eukaryota</taxon>
        <taxon>Metazoa</taxon>
        <taxon>Spiralia</taxon>
        <taxon>Lophotrochozoa</taxon>
        <taxon>Mollusca</taxon>
        <taxon>Bivalvia</taxon>
        <taxon>Autobranchia</taxon>
        <taxon>Pteriomorphia</taxon>
        <taxon>Ostreida</taxon>
        <taxon>Ostreoidea</taxon>
        <taxon>Ostreidae</taxon>
        <taxon>Magallana</taxon>
    </lineage>
</organism>
<dbReference type="InterPro" id="IPR036390">
    <property type="entry name" value="WH_DNA-bd_sf"/>
</dbReference>
<feature type="domain" description="PNT" evidence="6">
    <location>
        <begin position="179"/>
        <end position="263"/>
    </location>
</feature>
<evidence type="ECO:0000256" key="2">
    <source>
        <dbReference type="ARBA" id="ARBA00023125"/>
    </source>
</evidence>
<evidence type="ECO:0000313" key="7">
    <source>
        <dbReference type="EnsemblMetazoa" id="G6394.35:cds"/>
    </source>
</evidence>
<keyword evidence="3" id="KW-0539">Nucleus</keyword>
<dbReference type="Proteomes" id="UP000005408">
    <property type="component" value="Unassembled WGS sequence"/>
</dbReference>
<protein>
    <recommendedName>
        <fullName evidence="9">SAM pointed domain-containing Ets transcription factor</fullName>
    </recommendedName>
</protein>
<dbReference type="GO" id="GO:0043565">
    <property type="term" value="F:sequence-specific DNA binding"/>
    <property type="evidence" value="ECO:0007669"/>
    <property type="project" value="InterPro"/>
</dbReference>
<reference evidence="7" key="1">
    <citation type="submission" date="2022-08" db="UniProtKB">
        <authorList>
            <consortium name="EnsemblMetazoa"/>
        </authorList>
    </citation>
    <scope>IDENTIFICATION</scope>
    <source>
        <strain evidence="7">05x7-T-G4-1.051#20</strain>
    </source>
</reference>
<dbReference type="Gene3D" id="1.10.150.50">
    <property type="entry name" value="Transcription Factor, Ets-1"/>
    <property type="match status" value="1"/>
</dbReference>
<dbReference type="InterPro" id="IPR046328">
    <property type="entry name" value="ETS_fam"/>
</dbReference>
<dbReference type="PANTHER" id="PTHR11849:SF182">
    <property type="entry name" value="SAM POINTED DOMAIN-CONTAINING ETS TRANSCRIPTION FACTOR"/>
    <property type="match status" value="1"/>
</dbReference>
<accession>A0A8W8NLP5</accession>
<dbReference type="PROSITE" id="PS00346">
    <property type="entry name" value="ETS_DOMAIN_2"/>
    <property type="match status" value="1"/>
</dbReference>
<comment type="subcellular location">
    <subcellularLocation>
        <location evidence="3">Nucleus</location>
    </subcellularLocation>
</comment>
<dbReference type="OMA" id="FNEPHIN"/>
<dbReference type="SMART" id="SM00251">
    <property type="entry name" value="SAM_PNT"/>
    <property type="match status" value="1"/>
</dbReference>
<dbReference type="Pfam" id="PF00178">
    <property type="entry name" value="Ets"/>
    <property type="match status" value="1"/>
</dbReference>
<dbReference type="GO" id="GO:0005634">
    <property type="term" value="C:nucleus"/>
    <property type="evidence" value="ECO:0007669"/>
    <property type="project" value="UniProtKB-SubCell"/>
</dbReference>
<evidence type="ECO:0000259" key="6">
    <source>
        <dbReference type="PROSITE" id="PS51433"/>
    </source>
</evidence>
<evidence type="ECO:0008006" key="9">
    <source>
        <dbReference type="Google" id="ProtNLM"/>
    </source>
</evidence>
<dbReference type="AlphaFoldDB" id="A0A8W8NLP5"/>
<dbReference type="FunFam" id="1.10.10.10:FF:000996">
    <property type="entry name" value="Predicted protein"/>
    <property type="match status" value="1"/>
</dbReference>
<keyword evidence="2 3" id="KW-0238">DNA-binding</keyword>
<comment type="similarity">
    <text evidence="1 3">Belongs to the ETS family.</text>
</comment>
<dbReference type="PROSITE" id="PS00345">
    <property type="entry name" value="ETS_DOMAIN_1"/>
    <property type="match status" value="1"/>
</dbReference>
<dbReference type="GO" id="GO:0030154">
    <property type="term" value="P:cell differentiation"/>
    <property type="evidence" value="ECO:0007669"/>
    <property type="project" value="TreeGrafter"/>
</dbReference>
<dbReference type="Gene3D" id="1.10.10.10">
    <property type="entry name" value="Winged helix-like DNA-binding domain superfamily/Winged helix DNA-binding domain"/>
    <property type="match status" value="1"/>
</dbReference>
<feature type="region of interest" description="Disordered" evidence="4">
    <location>
        <begin position="289"/>
        <end position="327"/>
    </location>
</feature>
<dbReference type="EnsemblMetazoa" id="G6394.35">
    <property type="protein sequence ID" value="G6394.35:cds"/>
    <property type="gene ID" value="G6394"/>
</dbReference>
<dbReference type="SMART" id="SM00413">
    <property type="entry name" value="ETS"/>
    <property type="match status" value="1"/>
</dbReference>
<feature type="compositionally biased region" description="Low complexity" evidence="4">
    <location>
        <begin position="293"/>
        <end position="314"/>
    </location>
</feature>
<dbReference type="GO" id="GO:0000981">
    <property type="term" value="F:DNA-binding transcription factor activity, RNA polymerase II-specific"/>
    <property type="evidence" value="ECO:0007669"/>
    <property type="project" value="TreeGrafter"/>
</dbReference>
<evidence type="ECO:0000313" key="8">
    <source>
        <dbReference type="Proteomes" id="UP000005408"/>
    </source>
</evidence>
<dbReference type="SUPFAM" id="SSF47769">
    <property type="entry name" value="SAM/Pointed domain"/>
    <property type="match status" value="1"/>
</dbReference>
<proteinExistence type="inferred from homology"/>
<dbReference type="PROSITE" id="PS50061">
    <property type="entry name" value="ETS_DOMAIN_3"/>
    <property type="match status" value="1"/>
</dbReference>
<evidence type="ECO:0000256" key="3">
    <source>
        <dbReference type="RuleBase" id="RU004019"/>
    </source>
</evidence>
<dbReference type="InterPro" id="IPR013761">
    <property type="entry name" value="SAM/pointed_sf"/>
</dbReference>
<dbReference type="PROSITE" id="PS51433">
    <property type="entry name" value="PNT"/>
    <property type="match status" value="1"/>
</dbReference>
<dbReference type="SUPFAM" id="SSF46785">
    <property type="entry name" value="Winged helix' DNA-binding domain"/>
    <property type="match status" value="1"/>
</dbReference>
<dbReference type="InterPro" id="IPR036388">
    <property type="entry name" value="WH-like_DNA-bd_sf"/>
</dbReference>
<feature type="domain" description="ETS" evidence="5">
    <location>
        <begin position="336"/>
        <end position="419"/>
    </location>
</feature>
<evidence type="ECO:0000259" key="5">
    <source>
        <dbReference type="PROSITE" id="PS50061"/>
    </source>
</evidence>
<evidence type="ECO:0000256" key="4">
    <source>
        <dbReference type="SAM" id="MobiDB-lite"/>
    </source>
</evidence>
<dbReference type="InterPro" id="IPR000418">
    <property type="entry name" value="Ets_dom"/>
</dbReference>
<dbReference type="PRINTS" id="PR00454">
    <property type="entry name" value="ETSDOMAIN"/>
</dbReference>
<dbReference type="Pfam" id="PF02198">
    <property type="entry name" value="SAM_PNT"/>
    <property type="match status" value="1"/>
</dbReference>
<name>A0A8W8NLP5_MAGGI</name>
<dbReference type="InterPro" id="IPR003118">
    <property type="entry name" value="Pointed_dom"/>
</dbReference>
<evidence type="ECO:0000256" key="1">
    <source>
        <dbReference type="ARBA" id="ARBA00005562"/>
    </source>
</evidence>
<dbReference type="PANTHER" id="PTHR11849">
    <property type="entry name" value="ETS"/>
    <property type="match status" value="1"/>
</dbReference>